<feature type="domain" description="DUF7974" evidence="2">
    <location>
        <begin position="43"/>
        <end position="177"/>
    </location>
</feature>
<dbReference type="Pfam" id="PF25929">
    <property type="entry name" value="DUF7974"/>
    <property type="match status" value="1"/>
</dbReference>
<protein>
    <recommendedName>
        <fullName evidence="2">DUF7974 domain-containing protein</fullName>
    </recommendedName>
</protein>
<comment type="caution">
    <text evidence="3">The sequence shown here is derived from an EMBL/GenBank/DDBJ whole genome shotgun (WGS) entry which is preliminary data.</text>
</comment>
<dbReference type="EMBL" id="JBHTAP010000001">
    <property type="protein sequence ID" value="MFC7235528.1"/>
    <property type="molecule type" value="Genomic_DNA"/>
</dbReference>
<feature type="region of interest" description="Disordered" evidence="1">
    <location>
        <begin position="1"/>
        <end position="29"/>
    </location>
</feature>
<dbReference type="GeneID" id="79267223"/>
<evidence type="ECO:0000313" key="3">
    <source>
        <dbReference type="EMBL" id="MFC7235528.1"/>
    </source>
</evidence>
<gene>
    <name evidence="3" type="ORF">ACFQJ4_09405</name>
</gene>
<evidence type="ECO:0000259" key="2">
    <source>
        <dbReference type="Pfam" id="PF25929"/>
    </source>
</evidence>
<evidence type="ECO:0000313" key="4">
    <source>
        <dbReference type="Proteomes" id="UP001596398"/>
    </source>
</evidence>
<dbReference type="Proteomes" id="UP001596398">
    <property type="component" value="Unassembled WGS sequence"/>
</dbReference>
<dbReference type="AlphaFoldDB" id="A0ABD5ZQN1"/>
<proteinExistence type="predicted"/>
<keyword evidence="4" id="KW-1185">Reference proteome</keyword>
<accession>A0ABD5ZQN1</accession>
<name>A0ABD5ZQN1_9EURY</name>
<reference evidence="3 4" key="1">
    <citation type="journal article" date="2019" name="Int. J. Syst. Evol. Microbiol.">
        <title>The Global Catalogue of Microorganisms (GCM) 10K type strain sequencing project: providing services to taxonomists for standard genome sequencing and annotation.</title>
        <authorList>
            <consortium name="The Broad Institute Genomics Platform"/>
            <consortium name="The Broad Institute Genome Sequencing Center for Infectious Disease"/>
            <person name="Wu L."/>
            <person name="Ma J."/>
        </authorList>
    </citation>
    <scope>NUCLEOTIDE SEQUENCE [LARGE SCALE GENOMIC DNA]</scope>
    <source>
        <strain evidence="3 4">DT85</strain>
    </source>
</reference>
<organism evidence="3 4">
    <name type="scientific">Halosegnis marinus</name>
    <dbReference type="NCBI Taxonomy" id="3034023"/>
    <lineage>
        <taxon>Archaea</taxon>
        <taxon>Methanobacteriati</taxon>
        <taxon>Methanobacteriota</taxon>
        <taxon>Stenosarchaea group</taxon>
        <taxon>Halobacteria</taxon>
        <taxon>Halobacteriales</taxon>
        <taxon>Natronomonadaceae</taxon>
        <taxon>Halosegnis</taxon>
    </lineage>
</organism>
<evidence type="ECO:0000256" key="1">
    <source>
        <dbReference type="SAM" id="MobiDB-lite"/>
    </source>
</evidence>
<dbReference type="InterPro" id="IPR058280">
    <property type="entry name" value="DUF7974"/>
</dbReference>
<dbReference type="RefSeq" id="WP_276233661.1">
    <property type="nucleotide sequence ID" value="NZ_CP119802.1"/>
</dbReference>
<sequence length="177" mass="20106">MRRIYESNALDRDDDDPFAPNEREPRVRPTAMRSLPAERVSRLVVPHRLRCRAVRATVSTPADTFARGEQVPFFVEFRNTLPFPVSLRTRSPLLWSWAVDGHREADTTAEDPGGDAGRLTFARGERKRFHRTWSGLFRVTPTEWEEPAPGEYTLSAGINVADPFREAVTAATTVRIE</sequence>